<dbReference type="Proteomes" id="UP001172386">
    <property type="component" value="Unassembled WGS sequence"/>
</dbReference>
<evidence type="ECO:0000313" key="2">
    <source>
        <dbReference type="Proteomes" id="UP001172386"/>
    </source>
</evidence>
<sequence length="479" mass="53648">MSADPITIRTVDDLMANDINFDSDDDPFADPKSARQLEHEERDDKPTLSPRKRKAADDDAFGNDINEEIKIKKQRVKIPKLDADRLCSQPGIPKIRELLRSGKFKKTLRLKGKGHELSDAARLLNYYQIWLDNLYPRAKFADALQLVERAGHNKKLQVMRKAWIDEGKPGYVRREDLDKAMDVQEEDRLGAESRAQDCDTHPRTVEEHDNPGSLFFGNDNTEDHAADANGPDDDELDALLAQDNNKPTIGQENQVLHVDSEGEDDLDALLAEQDTLRKQPRPVENDEVEDDLDALMNEQDSSNEQQQKNTKSTNSKDPKVLSMASDEEDDLDALLNENTLTKAPAESQPAPIAAEFDEDFDDEDLDDLDVLLSNNTSAKKVAEPELPQLNPVAMSKTSAAAKPVTSTTPGSEEVPELDNVISSSPVPNVRTDELDELMDEHDAKVHQKQVQTPRKKTNDDTQLIEQFMSSSPIPNEESQ</sequence>
<name>A0ACC3A3Q9_9EURO</name>
<protein>
    <submittedName>
        <fullName evidence="1">Chromosome segregation in meiosis- protein</fullName>
    </submittedName>
</protein>
<accession>A0ACC3A3Q9</accession>
<comment type="caution">
    <text evidence="1">The sequence shown here is derived from an EMBL/GenBank/DDBJ whole genome shotgun (WGS) entry which is preliminary data.</text>
</comment>
<organism evidence="1 2">
    <name type="scientific">Neophaeococcomyces mojaviensis</name>
    <dbReference type="NCBI Taxonomy" id="3383035"/>
    <lineage>
        <taxon>Eukaryota</taxon>
        <taxon>Fungi</taxon>
        <taxon>Dikarya</taxon>
        <taxon>Ascomycota</taxon>
        <taxon>Pezizomycotina</taxon>
        <taxon>Eurotiomycetes</taxon>
        <taxon>Chaetothyriomycetidae</taxon>
        <taxon>Chaetothyriales</taxon>
        <taxon>Chaetothyriales incertae sedis</taxon>
        <taxon>Neophaeococcomyces</taxon>
    </lineage>
</organism>
<reference evidence="1" key="1">
    <citation type="submission" date="2022-10" db="EMBL/GenBank/DDBJ databases">
        <title>Culturing micro-colonial fungi from biological soil crusts in the Mojave desert and describing Neophaeococcomyces mojavensis, and introducing the new genera and species Taxawa tesnikishii.</title>
        <authorList>
            <person name="Kurbessoian T."/>
            <person name="Stajich J.E."/>
        </authorList>
    </citation>
    <scope>NUCLEOTIDE SEQUENCE</scope>
    <source>
        <strain evidence="1">JES_112</strain>
    </source>
</reference>
<keyword evidence="2" id="KW-1185">Reference proteome</keyword>
<dbReference type="EMBL" id="JAPDRQ010000110">
    <property type="protein sequence ID" value="KAJ9654873.1"/>
    <property type="molecule type" value="Genomic_DNA"/>
</dbReference>
<evidence type="ECO:0000313" key="1">
    <source>
        <dbReference type="EMBL" id="KAJ9654873.1"/>
    </source>
</evidence>
<proteinExistence type="predicted"/>
<gene>
    <name evidence="1" type="primary">CSM3</name>
    <name evidence="1" type="ORF">H2198_006146</name>
</gene>